<accession>A0ABW6B627</accession>
<proteinExistence type="predicted"/>
<dbReference type="Proteomes" id="UP001597560">
    <property type="component" value="Unassembled WGS sequence"/>
</dbReference>
<dbReference type="Gene3D" id="2.40.50.1020">
    <property type="entry name" value="LytTr DNA-binding domain"/>
    <property type="match status" value="1"/>
</dbReference>
<feature type="modified residue" description="4-aspartylphosphate" evidence="1">
    <location>
        <position position="59"/>
    </location>
</feature>
<dbReference type="SUPFAM" id="SSF52172">
    <property type="entry name" value="CheY-like"/>
    <property type="match status" value="1"/>
</dbReference>
<dbReference type="PROSITE" id="PS50930">
    <property type="entry name" value="HTH_LYTTR"/>
    <property type="match status" value="1"/>
</dbReference>
<dbReference type="PANTHER" id="PTHR37299">
    <property type="entry name" value="TRANSCRIPTIONAL REGULATOR-RELATED"/>
    <property type="match status" value="1"/>
</dbReference>
<dbReference type="Gene3D" id="3.40.50.2300">
    <property type="match status" value="1"/>
</dbReference>
<dbReference type="InterPro" id="IPR011006">
    <property type="entry name" value="CheY-like_superfamily"/>
</dbReference>
<dbReference type="RefSeq" id="WP_377611770.1">
    <property type="nucleotide sequence ID" value="NZ_JBHUPA010000008.1"/>
</dbReference>
<keyword evidence="1" id="KW-0597">Phosphoprotein</keyword>
<dbReference type="Pfam" id="PF00072">
    <property type="entry name" value="Response_reg"/>
    <property type="match status" value="1"/>
</dbReference>
<dbReference type="PANTHER" id="PTHR37299:SF1">
    <property type="entry name" value="STAGE 0 SPORULATION PROTEIN A HOMOLOG"/>
    <property type="match status" value="1"/>
</dbReference>
<evidence type="ECO:0000259" key="2">
    <source>
        <dbReference type="PROSITE" id="PS50110"/>
    </source>
</evidence>
<dbReference type="InterPro" id="IPR001789">
    <property type="entry name" value="Sig_transdc_resp-reg_receiver"/>
</dbReference>
<protein>
    <submittedName>
        <fullName evidence="4">LytR/AlgR family response regulator transcription factor</fullName>
    </submittedName>
</protein>
<reference evidence="5" key="1">
    <citation type="journal article" date="2019" name="Int. J. Syst. Evol. Microbiol.">
        <title>The Global Catalogue of Microorganisms (GCM) 10K type strain sequencing project: providing services to taxonomists for standard genome sequencing and annotation.</title>
        <authorList>
            <consortium name="The Broad Institute Genomics Platform"/>
            <consortium name="The Broad Institute Genome Sequencing Center for Infectious Disease"/>
            <person name="Wu L."/>
            <person name="Ma J."/>
        </authorList>
    </citation>
    <scope>NUCLEOTIDE SEQUENCE [LARGE SCALE GENOMIC DNA]</scope>
    <source>
        <strain evidence="5">KCTC 23098</strain>
    </source>
</reference>
<dbReference type="Pfam" id="PF04397">
    <property type="entry name" value="LytTR"/>
    <property type="match status" value="1"/>
</dbReference>
<evidence type="ECO:0000313" key="4">
    <source>
        <dbReference type="EMBL" id="MFD2963674.1"/>
    </source>
</evidence>
<sequence>MTGLRKIRVVLVDDAPQAINMLLFYLKRFENLEVVETFTSALAALEWLLEHQVDLIFADIDMPELTGIDLMKGLINPPRVIYCTSHREFAVESFETHPIDYLMKPIAYDRLQQAVTWAMESILGLKLEQVQVKEPYLFVKEVESMAAVRIDIDDIVYVQAEKNICLFKLLNREVRTRKTLKEIRERLGDENFMMAERSFLINKQLIVRIQDSKIILRGLQHGIPIGPDYAPAIREFVDARLW</sequence>
<dbReference type="InterPro" id="IPR007492">
    <property type="entry name" value="LytTR_DNA-bd_dom"/>
</dbReference>
<evidence type="ECO:0000256" key="1">
    <source>
        <dbReference type="PROSITE-ProRule" id="PRU00169"/>
    </source>
</evidence>
<organism evidence="4 5">
    <name type="scientific">Olivibacter jilunii</name>
    <dbReference type="NCBI Taxonomy" id="985016"/>
    <lineage>
        <taxon>Bacteria</taxon>
        <taxon>Pseudomonadati</taxon>
        <taxon>Bacteroidota</taxon>
        <taxon>Sphingobacteriia</taxon>
        <taxon>Sphingobacteriales</taxon>
        <taxon>Sphingobacteriaceae</taxon>
        <taxon>Olivibacter</taxon>
    </lineage>
</organism>
<evidence type="ECO:0000259" key="3">
    <source>
        <dbReference type="PROSITE" id="PS50930"/>
    </source>
</evidence>
<dbReference type="PROSITE" id="PS50110">
    <property type="entry name" value="RESPONSE_REGULATORY"/>
    <property type="match status" value="1"/>
</dbReference>
<dbReference type="SMART" id="SM00448">
    <property type="entry name" value="REC"/>
    <property type="match status" value="1"/>
</dbReference>
<feature type="domain" description="HTH LytTR-type" evidence="3">
    <location>
        <begin position="148"/>
        <end position="239"/>
    </location>
</feature>
<keyword evidence="5" id="KW-1185">Reference proteome</keyword>
<dbReference type="EMBL" id="JBHUPA010000008">
    <property type="protein sequence ID" value="MFD2963674.1"/>
    <property type="molecule type" value="Genomic_DNA"/>
</dbReference>
<dbReference type="SMART" id="SM00850">
    <property type="entry name" value="LytTR"/>
    <property type="match status" value="1"/>
</dbReference>
<dbReference type="InterPro" id="IPR046947">
    <property type="entry name" value="LytR-like"/>
</dbReference>
<gene>
    <name evidence="4" type="ORF">ACFS6J_17850</name>
</gene>
<feature type="domain" description="Response regulatory" evidence="2">
    <location>
        <begin position="8"/>
        <end position="119"/>
    </location>
</feature>
<evidence type="ECO:0000313" key="5">
    <source>
        <dbReference type="Proteomes" id="UP001597560"/>
    </source>
</evidence>
<name>A0ABW6B627_9SPHI</name>
<comment type="caution">
    <text evidence="4">The sequence shown here is derived from an EMBL/GenBank/DDBJ whole genome shotgun (WGS) entry which is preliminary data.</text>
</comment>